<dbReference type="Pfam" id="PF25164">
    <property type="entry name" value="CoiA_N"/>
    <property type="match status" value="1"/>
</dbReference>
<dbReference type="KEGG" id="pson:JI735_33675"/>
<feature type="domain" description="Competence protein CoiA-like N-terminal" evidence="2">
    <location>
        <begin position="17"/>
        <end position="62"/>
    </location>
</feature>
<dbReference type="InterPro" id="IPR057253">
    <property type="entry name" value="CoiA-like_N"/>
</dbReference>
<dbReference type="RefSeq" id="WP_051051460.1">
    <property type="nucleotide sequence ID" value="NZ_CP068596.1"/>
</dbReference>
<evidence type="ECO:0000259" key="1">
    <source>
        <dbReference type="Pfam" id="PF06054"/>
    </source>
</evidence>
<dbReference type="Pfam" id="PF06054">
    <property type="entry name" value="CoiA_nuc"/>
    <property type="match status" value="1"/>
</dbReference>
<geneLocation type="plasmid" evidence="3 4">
    <name>unnamed1</name>
</geneLocation>
<evidence type="ECO:0000259" key="2">
    <source>
        <dbReference type="Pfam" id="PF25164"/>
    </source>
</evidence>
<dbReference type="AlphaFoldDB" id="A0A974SG23"/>
<keyword evidence="4" id="KW-1185">Reference proteome</keyword>
<evidence type="ECO:0008006" key="5">
    <source>
        <dbReference type="Google" id="ProtNLM"/>
    </source>
</evidence>
<organism evidence="3 4">
    <name type="scientific">Paenibacillus sonchi</name>
    <dbReference type="NCBI Taxonomy" id="373687"/>
    <lineage>
        <taxon>Bacteria</taxon>
        <taxon>Bacillati</taxon>
        <taxon>Bacillota</taxon>
        <taxon>Bacilli</taxon>
        <taxon>Bacillales</taxon>
        <taxon>Paenibacillaceae</taxon>
        <taxon>Paenibacillus</taxon>
        <taxon>Paenibacillus sonchi group</taxon>
    </lineage>
</organism>
<evidence type="ECO:0000313" key="3">
    <source>
        <dbReference type="EMBL" id="QQZ64602.1"/>
    </source>
</evidence>
<accession>A0A974SG23</accession>
<dbReference type="Proteomes" id="UP000595841">
    <property type="component" value="Plasmid unnamed1"/>
</dbReference>
<sequence length="498" mass="59230">MLRSRTSSGLELYSTSCDDEETRQLSSSNELHCPNCDNLVMYKNGPKTIAHFAHRPHTECVVSDYERETVDHLKGKNILFSWLTSKFPEATVELEVFIQKTDQIADVLLVHNLGEMKGQKWAFEFQHSPLSEVEWKRRHNLYRQAGILDFWIFDANVFLQYSKARNVDQARLFRDPIKAVYSETGFTYFLDLESRNMTIDCKFYVRSIERKVNNRRGTVDNEYTFHDPNDHMEILDHVEFRCDIEEQYAALVIPKIKDQFDLTFMNRIQKIKSDKHRELVEKRRYRLNEIFVYCSKHYSRRHAYVLNTFCYKNKALVVDDILNLEIPDFIDKYRTYMESILQYLGEVELIRESEDFVDKVVADQAPDYLYYIDLNEEQIDSPYYIQIGEIYEREFLVKVPSLTVLLYERYANEVKNVQYVLHKYSSELEKLLSRNPAILDRDLRNIDHRLVRVGPKERSLLELALGYAKCSSTEEIDELMKRIRTDIIEYDPFSNLRD</sequence>
<feature type="domain" description="Competence protein CoiA nuclease-like" evidence="1">
    <location>
        <begin position="68"/>
        <end position="204"/>
    </location>
</feature>
<reference evidence="3 4" key="1">
    <citation type="submission" date="2021-01" db="EMBL/GenBank/DDBJ databases">
        <title>Whole genome sequence of Paenibacillus sonchi LMG 24727 for comparative genomics.</title>
        <authorList>
            <person name="Lee G."/>
            <person name="Kim M.-J."/>
            <person name="Lim K."/>
            <person name="Shin J.-H."/>
        </authorList>
    </citation>
    <scope>NUCLEOTIDE SEQUENCE [LARGE SCALE GENOMIC DNA]</scope>
    <source>
        <strain evidence="3 4">LMG 24727</strain>
        <plasmid evidence="3 4">unnamed1</plasmid>
    </source>
</reference>
<keyword evidence="3" id="KW-0614">Plasmid</keyword>
<name>A0A974SG23_9BACL</name>
<dbReference type="InterPro" id="IPR010330">
    <property type="entry name" value="CoiA_nuc"/>
</dbReference>
<dbReference type="EMBL" id="CP068596">
    <property type="protein sequence ID" value="QQZ64602.1"/>
    <property type="molecule type" value="Genomic_DNA"/>
</dbReference>
<evidence type="ECO:0000313" key="4">
    <source>
        <dbReference type="Proteomes" id="UP000595841"/>
    </source>
</evidence>
<gene>
    <name evidence="3" type="ORF">JI735_33675</name>
</gene>
<proteinExistence type="predicted"/>
<protein>
    <recommendedName>
        <fullName evidence="5">Competence protein CoiA</fullName>
    </recommendedName>
</protein>